<accession>A0ACB9MAK9</accession>
<dbReference type="EMBL" id="CM042889">
    <property type="protein sequence ID" value="KAI4321068.1"/>
    <property type="molecule type" value="Genomic_DNA"/>
</dbReference>
<comment type="caution">
    <text evidence="1">The sequence shown here is derived from an EMBL/GenBank/DDBJ whole genome shotgun (WGS) entry which is preliminary data.</text>
</comment>
<sequence length="106" mass="12189">MKKAWRLRVSVDMDWCDRVAHSIKGAFRRLASRLGILHSGPKKLRQDVRRCDYGDVKVMWEMLKKKKKENVAELGKRPPPPSPSAGGKRSPSPWLNSFEWARCSCP</sequence>
<name>A0ACB9MAK9_9MYRT</name>
<protein>
    <submittedName>
        <fullName evidence="1">Uncharacterized protein</fullName>
    </submittedName>
</protein>
<dbReference type="Proteomes" id="UP001057402">
    <property type="component" value="Chromosome 10"/>
</dbReference>
<evidence type="ECO:0000313" key="1">
    <source>
        <dbReference type="EMBL" id="KAI4321068.1"/>
    </source>
</evidence>
<organism evidence="1 2">
    <name type="scientific">Melastoma candidum</name>
    <dbReference type="NCBI Taxonomy" id="119954"/>
    <lineage>
        <taxon>Eukaryota</taxon>
        <taxon>Viridiplantae</taxon>
        <taxon>Streptophyta</taxon>
        <taxon>Embryophyta</taxon>
        <taxon>Tracheophyta</taxon>
        <taxon>Spermatophyta</taxon>
        <taxon>Magnoliopsida</taxon>
        <taxon>eudicotyledons</taxon>
        <taxon>Gunneridae</taxon>
        <taxon>Pentapetalae</taxon>
        <taxon>rosids</taxon>
        <taxon>malvids</taxon>
        <taxon>Myrtales</taxon>
        <taxon>Melastomataceae</taxon>
        <taxon>Melastomatoideae</taxon>
        <taxon>Melastomateae</taxon>
        <taxon>Melastoma</taxon>
    </lineage>
</organism>
<evidence type="ECO:0000313" key="2">
    <source>
        <dbReference type="Proteomes" id="UP001057402"/>
    </source>
</evidence>
<proteinExistence type="predicted"/>
<reference evidence="2" key="1">
    <citation type="journal article" date="2023" name="Front. Plant Sci.">
        <title>Chromosomal-level genome assembly of Melastoma candidum provides insights into trichome evolution.</title>
        <authorList>
            <person name="Zhong Y."/>
            <person name="Wu W."/>
            <person name="Sun C."/>
            <person name="Zou P."/>
            <person name="Liu Y."/>
            <person name="Dai S."/>
            <person name="Zhou R."/>
        </authorList>
    </citation>
    <scope>NUCLEOTIDE SEQUENCE [LARGE SCALE GENOMIC DNA]</scope>
</reference>
<keyword evidence="2" id="KW-1185">Reference proteome</keyword>
<gene>
    <name evidence="1" type="ORF">MLD38_034489</name>
</gene>